<evidence type="ECO:0000256" key="2">
    <source>
        <dbReference type="ARBA" id="ARBA00004273"/>
    </source>
</evidence>
<dbReference type="EMBL" id="CAFABI010000009">
    <property type="protein sequence ID" value="CAB4820095.1"/>
    <property type="molecule type" value="Genomic_DNA"/>
</dbReference>
<dbReference type="EMBL" id="CAEZYB010000124">
    <property type="protein sequence ID" value="CAB4711315.1"/>
    <property type="molecule type" value="Genomic_DNA"/>
</dbReference>
<evidence type="ECO:0000256" key="6">
    <source>
        <dbReference type="ARBA" id="ARBA00022824"/>
    </source>
</evidence>
<keyword evidence="5" id="KW-0378">Hydrolase</keyword>
<evidence type="ECO:0000256" key="5">
    <source>
        <dbReference type="ARBA" id="ARBA00022801"/>
    </source>
</evidence>
<dbReference type="EMBL" id="CAFBRB010000103">
    <property type="protein sequence ID" value="CAB5076371.1"/>
    <property type="molecule type" value="Genomic_DNA"/>
</dbReference>
<evidence type="ECO:0000313" key="16">
    <source>
        <dbReference type="EMBL" id="CAB4980365.1"/>
    </source>
</evidence>
<dbReference type="GO" id="GO:0004252">
    <property type="term" value="F:serine-type endopeptidase activity"/>
    <property type="evidence" value="ECO:0007669"/>
    <property type="project" value="InterPro"/>
</dbReference>
<comment type="subcellular location">
    <subcellularLocation>
        <location evidence="3">Endomembrane system</location>
    </subcellularLocation>
    <subcellularLocation>
        <location evidence="1">Membrane</location>
        <topology evidence="1">Single-pass membrane protein</topology>
    </subcellularLocation>
    <subcellularLocation>
        <location evidence="2">Mitochondrion inner membrane</location>
    </subcellularLocation>
</comment>
<comment type="similarity">
    <text evidence="9">Belongs to the peptidase S26 family. IMP1 subfamily.</text>
</comment>
<evidence type="ECO:0000259" key="10">
    <source>
        <dbReference type="Pfam" id="PF00717"/>
    </source>
</evidence>
<keyword evidence="8" id="KW-0472">Membrane</keyword>
<proteinExistence type="inferred from homology"/>
<feature type="domain" description="Peptidase S24/S26A/S26B/S26C" evidence="10">
    <location>
        <begin position="15"/>
        <end position="99"/>
    </location>
</feature>
<dbReference type="InterPro" id="IPR015927">
    <property type="entry name" value="Peptidase_S24_S26A/B/C"/>
</dbReference>
<dbReference type="InterPro" id="IPR000223">
    <property type="entry name" value="Pept_S26A_signal_pept_1"/>
</dbReference>
<evidence type="ECO:0000256" key="1">
    <source>
        <dbReference type="ARBA" id="ARBA00004167"/>
    </source>
</evidence>
<dbReference type="SUPFAM" id="SSF51306">
    <property type="entry name" value="LexA/Signal peptidase"/>
    <property type="match status" value="1"/>
</dbReference>
<dbReference type="InterPro" id="IPR052064">
    <property type="entry name" value="Mito_IMP1_subunit"/>
</dbReference>
<evidence type="ECO:0000256" key="9">
    <source>
        <dbReference type="ARBA" id="ARBA00038445"/>
    </source>
</evidence>
<dbReference type="GO" id="GO:0006627">
    <property type="term" value="P:protein processing involved in protein targeting to mitochondrion"/>
    <property type="evidence" value="ECO:0007669"/>
    <property type="project" value="TreeGrafter"/>
</dbReference>
<dbReference type="EMBL" id="CAEZZR010000140">
    <property type="protein sequence ID" value="CAB4782291.1"/>
    <property type="molecule type" value="Genomic_DNA"/>
</dbReference>
<dbReference type="EMBL" id="CAFAZX010000006">
    <property type="protein sequence ID" value="CAB4840113.1"/>
    <property type="molecule type" value="Genomic_DNA"/>
</dbReference>
<sequence length="111" mass="12775">MTSSHIFRSIWRLGTVAVAGDSMAPTYNNGDWLVVRWGGTFAVGQILVIEREDRPGFYLIKRLKVIENGRYWVEGDNKLSSTDSRQWGTISHNEILGRVLFRYRKARNNSD</sequence>
<dbReference type="GO" id="GO:0006465">
    <property type="term" value="P:signal peptide processing"/>
    <property type="evidence" value="ECO:0007669"/>
    <property type="project" value="InterPro"/>
</dbReference>
<protein>
    <submittedName>
        <fullName evidence="12">Unannotated protein</fullName>
    </submittedName>
</protein>
<evidence type="ECO:0000313" key="18">
    <source>
        <dbReference type="EMBL" id="CAB5076371.1"/>
    </source>
</evidence>
<dbReference type="AlphaFoldDB" id="A0A6J6WBA7"/>
<dbReference type="EMBL" id="CAFBMY010000095">
    <property type="protein sequence ID" value="CAB4927407.1"/>
    <property type="molecule type" value="Genomic_DNA"/>
</dbReference>
<evidence type="ECO:0000313" key="13">
    <source>
        <dbReference type="EMBL" id="CAB4820095.1"/>
    </source>
</evidence>
<evidence type="ECO:0000313" key="11">
    <source>
        <dbReference type="EMBL" id="CAB4711315.1"/>
    </source>
</evidence>
<dbReference type="NCBIfam" id="TIGR02754">
    <property type="entry name" value="sod_Ni_protease"/>
    <property type="match status" value="1"/>
</dbReference>
<dbReference type="PANTHER" id="PTHR12383:SF16">
    <property type="entry name" value="MITOCHONDRIAL INNER MEMBRANE PROTEASE SUBUNIT 1"/>
    <property type="match status" value="1"/>
</dbReference>
<keyword evidence="4" id="KW-0999">Mitochondrion inner membrane</keyword>
<gene>
    <name evidence="11" type="ORF">UFOPK2646_00991</name>
    <name evidence="12" type="ORF">UFOPK2907_01247</name>
    <name evidence="13" type="ORF">UFOPK3197_00145</name>
    <name evidence="14" type="ORF">UFOPK3241_00203</name>
    <name evidence="15" type="ORF">UFOPK3707_00674</name>
    <name evidence="16" type="ORF">UFOPK3937_00697</name>
    <name evidence="17" type="ORF">UFOPK4265_00891</name>
    <name evidence="18" type="ORF">UFOPK4401_00941</name>
</gene>
<evidence type="ECO:0000256" key="7">
    <source>
        <dbReference type="ARBA" id="ARBA00023128"/>
    </source>
</evidence>
<dbReference type="Pfam" id="PF00717">
    <property type="entry name" value="Peptidase_S24"/>
    <property type="match status" value="1"/>
</dbReference>
<name>A0A6J6WBA7_9ZZZZ</name>
<keyword evidence="6" id="KW-0256">Endoplasmic reticulum</keyword>
<evidence type="ECO:0000313" key="17">
    <source>
        <dbReference type="EMBL" id="CAB5053488.1"/>
    </source>
</evidence>
<dbReference type="EMBL" id="CAFBOJ010000065">
    <property type="protein sequence ID" value="CAB4980365.1"/>
    <property type="molecule type" value="Genomic_DNA"/>
</dbReference>
<keyword evidence="7" id="KW-0496">Mitochondrion</keyword>
<dbReference type="InterPro" id="IPR019758">
    <property type="entry name" value="Pept_S26A_signal_pept_1_CS"/>
</dbReference>
<evidence type="ECO:0000313" key="14">
    <source>
        <dbReference type="EMBL" id="CAB4840113.1"/>
    </source>
</evidence>
<dbReference type="GO" id="GO:0005789">
    <property type="term" value="C:endoplasmic reticulum membrane"/>
    <property type="evidence" value="ECO:0007669"/>
    <property type="project" value="UniProtKB-SubCell"/>
</dbReference>
<evidence type="ECO:0000256" key="3">
    <source>
        <dbReference type="ARBA" id="ARBA00004308"/>
    </source>
</evidence>
<dbReference type="PRINTS" id="PR00727">
    <property type="entry name" value="LEADERPTASE"/>
</dbReference>
<reference evidence="12" key="1">
    <citation type="submission" date="2020-05" db="EMBL/GenBank/DDBJ databases">
        <authorList>
            <person name="Chiriac C."/>
            <person name="Salcher M."/>
            <person name="Ghai R."/>
            <person name="Kavagutti S V."/>
        </authorList>
    </citation>
    <scope>NUCLEOTIDE SEQUENCE</scope>
</reference>
<dbReference type="Gene3D" id="2.10.109.10">
    <property type="entry name" value="Umud Fragment, subunit A"/>
    <property type="match status" value="1"/>
</dbReference>
<dbReference type="EMBL" id="CAFBQK010000113">
    <property type="protein sequence ID" value="CAB5053488.1"/>
    <property type="molecule type" value="Genomic_DNA"/>
</dbReference>
<evidence type="ECO:0000313" key="12">
    <source>
        <dbReference type="EMBL" id="CAB4782291.1"/>
    </source>
</evidence>
<evidence type="ECO:0000313" key="15">
    <source>
        <dbReference type="EMBL" id="CAB4927407.1"/>
    </source>
</evidence>
<dbReference type="PANTHER" id="PTHR12383">
    <property type="entry name" value="PROTEASE FAMILY S26 MITOCHONDRIAL INNER MEMBRANE PROTEASE-RELATED"/>
    <property type="match status" value="1"/>
</dbReference>
<dbReference type="PROSITE" id="PS00761">
    <property type="entry name" value="SPASE_I_3"/>
    <property type="match status" value="1"/>
</dbReference>
<dbReference type="InterPro" id="IPR036286">
    <property type="entry name" value="LexA/Signal_pep-like_sf"/>
</dbReference>
<dbReference type="InterPro" id="IPR019533">
    <property type="entry name" value="Peptidase_S26"/>
</dbReference>
<dbReference type="InterPro" id="IPR014124">
    <property type="entry name" value="Pept_S26A_Sod_Ni_maturase"/>
</dbReference>
<dbReference type="CDD" id="cd06530">
    <property type="entry name" value="S26_SPase_I"/>
    <property type="match status" value="1"/>
</dbReference>
<accession>A0A6J6WBA7</accession>
<dbReference type="GO" id="GO:0042720">
    <property type="term" value="C:mitochondrial inner membrane peptidase complex"/>
    <property type="evidence" value="ECO:0007669"/>
    <property type="project" value="TreeGrafter"/>
</dbReference>
<evidence type="ECO:0000256" key="8">
    <source>
        <dbReference type="ARBA" id="ARBA00023136"/>
    </source>
</evidence>
<organism evidence="12">
    <name type="scientific">freshwater metagenome</name>
    <dbReference type="NCBI Taxonomy" id="449393"/>
    <lineage>
        <taxon>unclassified sequences</taxon>
        <taxon>metagenomes</taxon>
        <taxon>ecological metagenomes</taxon>
    </lineage>
</organism>
<evidence type="ECO:0000256" key="4">
    <source>
        <dbReference type="ARBA" id="ARBA00022792"/>
    </source>
</evidence>